<evidence type="ECO:0000313" key="4">
    <source>
        <dbReference type="Proteomes" id="UP000517916"/>
    </source>
</evidence>
<dbReference type="EMBL" id="JACJID010000003">
    <property type="protein sequence ID" value="MBA8927370.1"/>
    <property type="molecule type" value="Genomic_DNA"/>
</dbReference>
<dbReference type="InterPro" id="IPR032466">
    <property type="entry name" value="Metal_Hydrolase"/>
</dbReference>
<dbReference type="PANTHER" id="PTHR43135:SF3">
    <property type="entry name" value="ALPHA-D-RIBOSE 1-METHYLPHOSPHONATE 5-TRIPHOSPHATE DIPHOSPHATASE"/>
    <property type="match status" value="1"/>
</dbReference>
<dbReference type="InterPro" id="IPR006680">
    <property type="entry name" value="Amidohydro-rel"/>
</dbReference>
<dbReference type="SUPFAM" id="SSF51338">
    <property type="entry name" value="Composite domain of metallo-dependent hydrolases"/>
    <property type="match status" value="1"/>
</dbReference>
<gene>
    <name evidence="3" type="ORF">BC739_004576</name>
</gene>
<feature type="region of interest" description="Disordered" evidence="1">
    <location>
        <begin position="390"/>
        <end position="409"/>
    </location>
</feature>
<protein>
    <submittedName>
        <fullName evidence="3">Imidazolonepropionase-like amidohydrolase</fullName>
    </submittedName>
</protein>
<dbReference type="Gene3D" id="1.20.58.520">
    <property type="entry name" value="Amidohydrolase"/>
    <property type="match status" value="1"/>
</dbReference>
<dbReference type="RefSeq" id="WP_182838307.1">
    <property type="nucleotide sequence ID" value="NZ_BAAABQ010000057.1"/>
</dbReference>
<dbReference type="Proteomes" id="UP000517916">
    <property type="component" value="Unassembled WGS sequence"/>
</dbReference>
<proteinExistence type="predicted"/>
<feature type="domain" description="Amidohydrolase-related" evidence="2">
    <location>
        <begin position="48"/>
        <end position="374"/>
    </location>
</feature>
<dbReference type="InterPro" id="IPR011059">
    <property type="entry name" value="Metal-dep_hydrolase_composite"/>
</dbReference>
<reference evidence="3 4" key="1">
    <citation type="submission" date="2020-08" db="EMBL/GenBank/DDBJ databases">
        <title>Genomic Encyclopedia of Archaeal and Bacterial Type Strains, Phase II (KMG-II): from individual species to whole genera.</title>
        <authorList>
            <person name="Goeker M."/>
        </authorList>
    </citation>
    <scope>NUCLEOTIDE SEQUENCE [LARGE SCALE GENOMIC DNA]</scope>
    <source>
        <strain evidence="3 4">DSM 43850</strain>
    </source>
</reference>
<evidence type="ECO:0000259" key="2">
    <source>
        <dbReference type="Pfam" id="PF01979"/>
    </source>
</evidence>
<accession>A0ABR6BKE9</accession>
<keyword evidence="4" id="KW-1185">Reference proteome</keyword>
<dbReference type="Gene3D" id="3.30.110.90">
    <property type="entry name" value="Amidohydrolase"/>
    <property type="match status" value="1"/>
</dbReference>
<dbReference type="SUPFAM" id="SSF51556">
    <property type="entry name" value="Metallo-dependent hydrolases"/>
    <property type="match status" value="1"/>
</dbReference>
<dbReference type="PANTHER" id="PTHR43135">
    <property type="entry name" value="ALPHA-D-RIBOSE 1-METHYLPHOSPHONATE 5-TRIPHOSPHATE DIPHOSPHATASE"/>
    <property type="match status" value="1"/>
</dbReference>
<evidence type="ECO:0000256" key="1">
    <source>
        <dbReference type="SAM" id="MobiDB-lite"/>
    </source>
</evidence>
<dbReference type="InterPro" id="IPR051781">
    <property type="entry name" value="Metallo-dep_Hydrolase"/>
</dbReference>
<organism evidence="3 4">
    <name type="scientific">Kutzneria viridogrisea</name>
    <dbReference type="NCBI Taxonomy" id="47990"/>
    <lineage>
        <taxon>Bacteria</taxon>
        <taxon>Bacillati</taxon>
        <taxon>Actinomycetota</taxon>
        <taxon>Actinomycetes</taxon>
        <taxon>Pseudonocardiales</taxon>
        <taxon>Pseudonocardiaceae</taxon>
        <taxon>Kutzneria</taxon>
    </lineage>
</organism>
<dbReference type="Gene3D" id="2.30.40.10">
    <property type="entry name" value="Urease, subunit C, domain 1"/>
    <property type="match status" value="1"/>
</dbReference>
<name>A0ABR6BKE9_9PSEU</name>
<sequence>MLFTNVDVFDGTDLLPGSHVLVRDGVVAKVSTAPIPCRATVIDGTGQTLLPGLIDSHAHLWAATATTESAVFGVTTTLDMVSPPELARQWTTGVPGVGPVADTRTAVFPATAPHGHGTEFGIGTPVLTEPEQARGFVEDQLAHGASYIKIICDAVHGAESSLRPEVVAALVSAAHERGVLAVAHATVAADAAIARVAGADVLMHVPVDEASAVLTDGVLVTTLATLHSGFFPGKRPEVLDDPDLRPLLCPDARENLAQGWRLPDTWRYETAQANVRAARDQGVRILAGTDAGMPGTAHGASLHHELALLVESGLTPTEALRSATSAPAEVFGLADRGRIAPGLRADLLLVHGNPTADVRHTRRIRGVWVAGEPVRHDVWRARLERIESRLSTRPAHPSGPLPTDRWKPLTDGSSRAVLTMRPESLCVDTEVQPSAGWQVCFAGTSYTISDAEDGTNLSDSKEITLTVRADQPCVLAASLDAGYPLKPPVVVPVPVGTEFQRHTLSLSAFGPVDLRTWRDMAVALQEQRNCAGGSLASELAVRAAIQGGSPLTQVRR</sequence>
<dbReference type="Pfam" id="PF01979">
    <property type="entry name" value="Amidohydro_1"/>
    <property type="match status" value="1"/>
</dbReference>
<evidence type="ECO:0000313" key="3">
    <source>
        <dbReference type="EMBL" id="MBA8927370.1"/>
    </source>
</evidence>
<comment type="caution">
    <text evidence="3">The sequence shown here is derived from an EMBL/GenBank/DDBJ whole genome shotgun (WGS) entry which is preliminary data.</text>
</comment>
<dbReference type="Gene3D" id="3.40.50.10910">
    <property type="entry name" value="Amidohydrolase"/>
    <property type="match status" value="1"/>
</dbReference>